<gene>
    <name evidence="2" type="ORF">QRT03_09080</name>
</gene>
<name>A0ABT7M630_9PSEU</name>
<dbReference type="Proteomes" id="UP001231924">
    <property type="component" value="Unassembled WGS sequence"/>
</dbReference>
<feature type="compositionally biased region" description="Acidic residues" evidence="1">
    <location>
        <begin position="269"/>
        <end position="278"/>
    </location>
</feature>
<feature type="compositionally biased region" description="Acidic residues" evidence="1">
    <location>
        <begin position="250"/>
        <end position="260"/>
    </location>
</feature>
<dbReference type="EMBL" id="JASVWF010000002">
    <property type="protein sequence ID" value="MDL5156106.1"/>
    <property type="molecule type" value="Genomic_DNA"/>
</dbReference>
<keyword evidence="3" id="KW-1185">Reference proteome</keyword>
<dbReference type="RefSeq" id="WP_286052352.1">
    <property type="nucleotide sequence ID" value="NZ_JASVWF010000002.1"/>
</dbReference>
<proteinExistence type="predicted"/>
<evidence type="ECO:0008006" key="4">
    <source>
        <dbReference type="Google" id="ProtNLM"/>
    </source>
</evidence>
<comment type="caution">
    <text evidence="2">The sequence shown here is derived from an EMBL/GenBank/DDBJ whole genome shotgun (WGS) entry which is preliminary data.</text>
</comment>
<organism evidence="2 3">
    <name type="scientific">Actinomycetospora termitidis</name>
    <dbReference type="NCBI Taxonomy" id="3053470"/>
    <lineage>
        <taxon>Bacteria</taxon>
        <taxon>Bacillati</taxon>
        <taxon>Actinomycetota</taxon>
        <taxon>Actinomycetes</taxon>
        <taxon>Pseudonocardiales</taxon>
        <taxon>Pseudonocardiaceae</taxon>
        <taxon>Actinomycetospora</taxon>
    </lineage>
</organism>
<feature type="region of interest" description="Disordered" evidence="1">
    <location>
        <begin position="166"/>
        <end position="297"/>
    </location>
</feature>
<feature type="compositionally biased region" description="Basic and acidic residues" evidence="1">
    <location>
        <begin position="229"/>
        <end position="245"/>
    </location>
</feature>
<sequence length="297" mass="30274">MSIPSNHVSMTERSARCNDEALPVEVVISRCLTLGEILSVLVHRRLVAGLGAAVMAAGLLLSAGSASAQDSSDPKCVAVATAKKAKTTAEAAYDDAKTKLTNASSAVTEAESAANAAPNDADLQTKLTAARAAHNQAMTAEAAADSTRKGAAMNLSQAVDAAVKAGLDCDGTNPPKTPVEVTDPPKTPPSPAKPDNGGGNRPGGPGKPAGPDLNCRDFVSRPAAQAVLDADRSDPYRLDADHDGYACEDFFGEPSEDPDVDHDVTVDHTDDDDSDADTSGDQVTVVPEGSADTGSAL</sequence>
<evidence type="ECO:0000313" key="2">
    <source>
        <dbReference type="EMBL" id="MDL5156106.1"/>
    </source>
</evidence>
<accession>A0ABT7M630</accession>
<reference evidence="2 3" key="1">
    <citation type="submission" date="2023-06" db="EMBL/GenBank/DDBJ databases">
        <title>Actinomycetospora Odt1-22.</title>
        <authorList>
            <person name="Supong K."/>
        </authorList>
    </citation>
    <scope>NUCLEOTIDE SEQUENCE [LARGE SCALE GENOMIC DNA]</scope>
    <source>
        <strain evidence="2 3">Odt1-22</strain>
    </source>
</reference>
<protein>
    <recommendedName>
        <fullName evidence="4">Excalibur calcium-binding domain-containing protein</fullName>
    </recommendedName>
</protein>
<evidence type="ECO:0000313" key="3">
    <source>
        <dbReference type="Proteomes" id="UP001231924"/>
    </source>
</evidence>
<feature type="compositionally biased region" description="Gly residues" evidence="1">
    <location>
        <begin position="196"/>
        <end position="207"/>
    </location>
</feature>
<evidence type="ECO:0000256" key="1">
    <source>
        <dbReference type="SAM" id="MobiDB-lite"/>
    </source>
</evidence>